<dbReference type="InterPro" id="IPR005123">
    <property type="entry name" value="Oxoglu/Fe-dep_dioxygenase_dom"/>
</dbReference>
<dbReference type="InterPro" id="IPR027450">
    <property type="entry name" value="AlkB-like"/>
</dbReference>
<accession>A0A7G2EUK5</accession>
<dbReference type="SUPFAM" id="SSF51197">
    <property type="entry name" value="Clavaminate synthase-like"/>
    <property type="match status" value="1"/>
</dbReference>
<reference evidence="3 4" key="1">
    <citation type="submission" date="2020-09" db="EMBL/GenBank/DDBJ databases">
        <authorList>
            <person name="Ashkenazy H."/>
        </authorList>
    </citation>
    <scope>NUCLEOTIDE SEQUENCE [LARGE SCALE GENOMIC DNA]</scope>
    <source>
        <strain evidence="4">cv. Cdm-0</strain>
    </source>
</reference>
<evidence type="ECO:0000313" key="4">
    <source>
        <dbReference type="Proteomes" id="UP000516314"/>
    </source>
</evidence>
<dbReference type="GO" id="GO:0006974">
    <property type="term" value="P:DNA damage response"/>
    <property type="evidence" value="ECO:0007669"/>
    <property type="project" value="InterPro"/>
</dbReference>
<dbReference type="InterPro" id="IPR024283">
    <property type="entry name" value="TOC159_MAD"/>
</dbReference>
<dbReference type="InterPro" id="IPR032870">
    <property type="entry name" value="ALKBH7-like"/>
</dbReference>
<evidence type="ECO:0000313" key="3">
    <source>
        <dbReference type="EMBL" id="CAD5326914.1"/>
    </source>
</evidence>
<dbReference type="PANTHER" id="PTHR21052:SF0">
    <property type="entry name" value="ALPHA-KETOGLUTARATE-DEPENDENT DIOXYGENASE ALKB HOMOLOG 7, MITOCHONDRIAL"/>
    <property type="match status" value="1"/>
</dbReference>
<dbReference type="PROSITE" id="PS51471">
    <property type="entry name" value="FE2OG_OXY"/>
    <property type="match status" value="1"/>
</dbReference>
<organism evidence="3 4">
    <name type="scientific">Arabidopsis thaliana</name>
    <name type="common">Mouse-ear cress</name>
    <dbReference type="NCBI Taxonomy" id="3702"/>
    <lineage>
        <taxon>Eukaryota</taxon>
        <taxon>Viridiplantae</taxon>
        <taxon>Streptophyta</taxon>
        <taxon>Embryophyta</taxon>
        <taxon>Tracheophyta</taxon>
        <taxon>Spermatophyta</taxon>
        <taxon>Magnoliopsida</taxon>
        <taxon>eudicotyledons</taxon>
        <taxon>Gunneridae</taxon>
        <taxon>Pentapetalae</taxon>
        <taxon>rosids</taxon>
        <taxon>malvids</taxon>
        <taxon>Brassicales</taxon>
        <taxon>Brassicaceae</taxon>
        <taxon>Camelineae</taxon>
        <taxon>Arabidopsis</taxon>
    </lineage>
</organism>
<name>A0A7G2EUK5_ARATH</name>
<sequence length="370" mass="41813">MGTMVLPWQGFISREVSNLCNSRRNELTLGGLVTFFGTTRSEEDSSYEGNLELRLREADFPIGQNQPHMGVSLKNSKDDLTVTANLRHQVSVGRQTKVTTFVSLDSKRTGCFTVRTNSSDQLQIAVMALLLLAINREEAQKNKIMDEEAENLRAAFGDSSDDEDIADRPGKETIGIGDSAVWERVEEINGLWLYRNFLSIAHQSDLLSAILNEGWFVEESINQAMRFGDLPSWATELSDLIRETLESVDLPVLSADLLWREPLFDQLIVNLYQPGEGICAHVDLLRFEDGIAIVSLESPCVMRFSPAEKNEYEGVDVLLNPGSLILMSGEARYRWKHEINRKQNGFQLWEGEEIDQKRRISITLRKLCQA</sequence>
<proteinExistence type="inferred from homology"/>
<dbReference type="Pfam" id="PF11886">
    <property type="entry name" value="TOC159_MAD"/>
    <property type="match status" value="1"/>
</dbReference>
<evidence type="ECO:0000256" key="1">
    <source>
        <dbReference type="ARBA" id="ARBA00007879"/>
    </source>
</evidence>
<dbReference type="AlphaFoldDB" id="A0A7G2EUK5"/>
<feature type="domain" description="Fe2OG dioxygenase" evidence="2">
    <location>
        <begin position="263"/>
        <end position="368"/>
    </location>
</feature>
<dbReference type="EMBL" id="LR881469">
    <property type="protein sequence ID" value="CAD5326914.1"/>
    <property type="molecule type" value="Genomic_DNA"/>
</dbReference>
<dbReference type="Proteomes" id="UP000516314">
    <property type="component" value="Chromosome 4"/>
</dbReference>
<protein>
    <submittedName>
        <fullName evidence="3">(thale cress) hypothetical protein</fullName>
    </submittedName>
</protein>
<dbReference type="InterPro" id="IPR037151">
    <property type="entry name" value="AlkB-like_sf"/>
</dbReference>
<dbReference type="PANTHER" id="PTHR21052">
    <property type="entry name" value="SPERMATOGENESIS ASSOCIATED 11-RELATED"/>
    <property type="match status" value="1"/>
</dbReference>
<dbReference type="Pfam" id="PF13532">
    <property type="entry name" value="2OG-FeII_Oxy_2"/>
    <property type="match status" value="1"/>
</dbReference>
<dbReference type="Gene3D" id="2.60.120.590">
    <property type="entry name" value="Alpha-ketoglutarate-dependent dioxygenase AlkB-like"/>
    <property type="match status" value="1"/>
</dbReference>
<evidence type="ECO:0000259" key="2">
    <source>
        <dbReference type="PROSITE" id="PS51471"/>
    </source>
</evidence>
<comment type="similarity">
    <text evidence="1">Belongs to the alkB family.</text>
</comment>
<gene>
    <name evidence="3" type="ORF">AT9943_LOCUS14645</name>
</gene>